<evidence type="ECO:0000313" key="1">
    <source>
        <dbReference type="EMBL" id="ROM94406.1"/>
    </source>
</evidence>
<protein>
    <recommendedName>
        <fullName evidence="3">Lipoprotein</fullName>
    </recommendedName>
</protein>
<sequence>MNTFLKIVGVLVTAGLTAACQSGPPPAPKAEVPTQTVVLDKWLQVRFCTDGSNTIDGKLIQGRLCSQTQKYELAGGPVIKLAGQLGSIGSLSPQEAIKGFSATDGGITYTLKCELLPKQSADAGESYRCAYDANNLPLVRVDITYP</sequence>
<proteinExistence type="predicted"/>
<dbReference type="EMBL" id="MOBI01000020">
    <property type="protein sequence ID" value="ROM94406.1"/>
    <property type="molecule type" value="Genomic_DNA"/>
</dbReference>
<comment type="caution">
    <text evidence="1">The sequence shown here is derived from an EMBL/GenBank/DDBJ whole genome shotgun (WGS) entry which is preliminary data.</text>
</comment>
<gene>
    <name evidence="1" type="ORF">BK658_17780</name>
</gene>
<name>A0A423GNY8_9PSED</name>
<evidence type="ECO:0000313" key="2">
    <source>
        <dbReference type="Proteomes" id="UP000284684"/>
    </source>
</evidence>
<reference evidence="1 2" key="1">
    <citation type="submission" date="2016-10" db="EMBL/GenBank/DDBJ databases">
        <title>Comparative genome analysis of multiple Pseudomonas spp. focuses on biocontrol and plant growth promoting traits.</title>
        <authorList>
            <person name="Tao X.-Y."/>
            <person name="Taylor C.G."/>
        </authorList>
    </citation>
    <scope>NUCLEOTIDE SEQUENCE [LARGE SCALE GENOMIC DNA]</scope>
    <source>
        <strain evidence="1 2">37D10</strain>
    </source>
</reference>
<evidence type="ECO:0008006" key="3">
    <source>
        <dbReference type="Google" id="ProtNLM"/>
    </source>
</evidence>
<dbReference type="RefSeq" id="WP_123583540.1">
    <property type="nucleotide sequence ID" value="NZ_MOBI01000020.1"/>
</dbReference>
<organism evidence="1 2">
    <name type="scientific">Pseudomonas brassicacearum</name>
    <dbReference type="NCBI Taxonomy" id="930166"/>
    <lineage>
        <taxon>Bacteria</taxon>
        <taxon>Pseudomonadati</taxon>
        <taxon>Pseudomonadota</taxon>
        <taxon>Gammaproteobacteria</taxon>
        <taxon>Pseudomonadales</taxon>
        <taxon>Pseudomonadaceae</taxon>
        <taxon>Pseudomonas</taxon>
    </lineage>
</organism>
<dbReference type="Proteomes" id="UP000284684">
    <property type="component" value="Unassembled WGS sequence"/>
</dbReference>
<accession>A0A423GNY8</accession>
<dbReference type="AlphaFoldDB" id="A0A423GNY8"/>
<dbReference type="PROSITE" id="PS51257">
    <property type="entry name" value="PROKAR_LIPOPROTEIN"/>
    <property type="match status" value="1"/>
</dbReference>